<reference evidence="4 6" key="2">
    <citation type="submission" date="2016-08" db="EMBL/GenBank/DDBJ databases">
        <authorList>
            <person name="Varghese N."/>
            <person name="Submissions Spin"/>
        </authorList>
    </citation>
    <scope>NUCLEOTIDE SEQUENCE [LARGE SCALE GENOMIC DNA]</scope>
    <source>
        <strain evidence="4 6">HL-109</strain>
    </source>
</reference>
<protein>
    <submittedName>
        <fullName evidence="3 4">Flagellar hook-length control protein FliK</fullName>
    </submittedName>
</protein>
<evidence type="ECO:0000259" key="2">
    <source>
        <dbReference type="Pfam" id="PF02120"/>
    </source>
</evidence>
<feature type="compositionally biased region" description="Low complexity" evidence="1">
    <location>
        <begin position="400"/>
        <end position="428"/>
    </location>
</feature>
<dbReference type="InterPro" id="IPR021136">
    <property type="entry name" value="Flagellar_hook_control-like_C"/>
</dbReference>
<comment type="caution">
    <text evidence="3">The sequence shown here is derived from an EMBL/GenBank/DDBJ whole genome shotgun (WGS) entry which is preliminary data.</text>
</comment>
<feature type="domain" description="Flagellar hook-length control protein-like C-terminal" evidence="2">
    <location>
        <begin position="457"/>
        <end position="521"/>
    </location>
</feature>
<dbReference type="Proteomes" id="UP000050497">
    <property type="component" value="Unassembled WGS sequence"/>
</dbReference>
<feature type="region of interest" description="Disordered" evidence="1">
    <location>
        <begin position="394"/>
        <end position="428"/>
    </location>
</feature>
<dbReference type="RefSeq" id="WP_074443391.1">
    <property type="nucleotide sequence ID" value="NZ_FMBM01000001.1"/>
</dbReference>
<feature type="compositionally biased region" description="Acidic residues" evidence="1">
    <location>
        <begin position="179"/>
        <end position="198"/>
    </location>
</feature>
<feature type="compositionally biased region" description="Basic and acidic residues" evidence="1">
    <location>
        <begin position="24"/>
        <end position="33"/>
    </location>
</feature>
<keyword evidence="3" id="KW-0966">Cell projection</keyword>
<feature type="compositionally biased region" description="Acidic residues" evidence="1">
    <location>
        <begin position="232"/>
        <end position="250"/>
    </location>
</feature>
<evidence type="ECO:0000313" key="5">
    <source>
        <dbReference type="Proteomes" id="UP000050497"/>
    </source>
</evidence>
<dbReference type="InterPro" id="IPR038610">
    <property type="entry name" value="FliK-like_C_sf"/>
</dbReference>
<organism evidence="3 5">
    <name type="scientific">Saliniramus fredricksonii</name>
    <dbReference type="NCBI Taxonomy" id="1653334"/>
    <lineage>
        <taxon>Bacteria</taxon>
        <taxon>Pseudomonadati</taxon>
        <taxon>Pseudomonadota</taxon>
        <taxon>Alphaproteobacteria</taxon>
        <taxon>Hyphomicrobiales</taxon>
        <taxon>Salinarimonadaceae</taxon>
        <taxon>Saliniramus</taxon>
    </lineage>
</organism>
<feature type="region of interest" description="Disordered" evidence="1">
    <location>
        <begin position="360"/>
        <end position="380"/>
    </location>
</feature>
<feature type="compositionally biased region" description="Basic and acidic residues" evidence="1">
    <location>
        <begin position="527"/>
        <end position="537"/>
    </location>
</feature>
<feature type="compositionally biased region" description="Basic and acidic residues" evidence="1">
    <location>
        <begin position="544"/>
        <end position="564"/>
    </location>
</feature>
<sequence>MRNDLTDYLAPARRDPAGDSGARSARDATRARDMSNPGASNRDAADSGGSRSDDARPRFTLAPAADRPERARGAARSGAGASAAQEDAARARDARSGTSPAALMQGRGETVEGAGKSLSPDSLAAILNALAGEAEPDGGADGKAEKGIVAEAGEAADGTPSGIRAVLAAQTEHAAQADAEAEEDMEAGDADVAADADEAIAVAEAGGDRTEGEAQEVGQRLIEAISGGAPDDVQDDASEEGQSDTQEGDESQQATAAIPAQLTGADQASQPARRDGGPVAASPVTGDAPRAPQGNAAAASGTAQIAATGDTAAAGSNPDARGQNGGQDGGQGGGQGEGEAGAENRSGVALEALRRALGSEAGVDRAGPASGDAAQTASRTGEQIARMMQVGAEGSPMQIQGASQGAAQAAAEASTTASGQANTTGQAGAAATQTNGSVLINTPLSAVPVTLGMKAMGGASRFDIRLDPAELGRIAVSLDIDDEGTVKARLVVDRVETLQLLQRDARTLERAFEQAGLKPSEDGIDLSLRDDGDRHAGGDWGDAEADRSRMPGDGHGRDGDESEKGLAAAEIRALARETLLARQALRRALGGVDLSI</sequence>
<evidence type="ECO:0000313" key="4">
    <source>
        <dbReference type="EMBL" id="SCC78594.1"/>
    </source>
</evidence>
<feature type="compositionally biased region" description="Gly residues" evidence="1">
    <location>
        <begin position="323"/>
        <end position="339"/>
    </location>
</feature>
<feature type="compositionally biased region" description="Low complexity" evidence="1">
    <location>
        <begin position="288"/>
        <end position="322"/>
    </location>
</feature>
<proteinExistence type="predicted"/>
<dbReference type="Proteomes" id="UP000182800">
    <property type="component" value="Unassembled WGS sequence"/>
</dbReference>
<dbReference type="EMBL" id="FMBM01000001">
    <property type="protein sequence ID" value="SCC78594.1"/>
    <property type="molecule type" value="Genomic_DNA"/>
</dbReference>
<evidence type="ECO:0000313" key="6">
    <source>
        <dbReference type="Proteomes" id="UP000182800"/>
    </source>
</evidence>
<evidence type="ECO:0000313" key="3">
    <source>
        <dbReference type="EMBL" id="KPQ09486.1"/>
    </source>
</evidence>
<gene>
    <name evidence="3" type="primary">fliK</name>
    <name evidence="4" type="ORF">GA0071312_0380</name>
    <name evidence="3" type="ORF">HLUCCO17_14840</name>
</gene>
<dbReference type="PATRIC" id="fig|1653334.4.peg.715"/>
<dbReference type="EMBL" id="LJSX01000027">
    <property type="protein sequence ID" value="KPQ09486.1"/>
    <property type="molecule type" value="Genomic_DNA"/>
</dbReference>
<feature type="compositionally biased region" description="Low complexity" evidence="1">
    <location>
        <begin position="74"/>
        <end position="86"/>
    </location>
</feature>
<name>A0A0P7XPQ4_9HYPH</name>
<dbReference type="Gene3D" id="3.30.750.140">
    <property type="match status" value="1"/>
</dbReference>
<reference evidence="3 5" key="1">
    <citation type="submission" date="2015-09" db="EMBL/GenBank/DDBJ databases">
        <title>Identification and resolution of microdiversity through metagenomic sequencing of parallel consortia.</title>
        <authorList>
            <person name="Nelson W.C."/>
            <person name="Romine M.F."/>
            <person name="Lindemann S.R."/>
        </authorList>
    </citation>
    <scope>NUCLEOTIDE SEQUENCE [LARGE SCALE GENOMIC DNA]</scope>
    <source>
        <strain evidence="3">HL-109</strain>
    </source>
</reference>
<feature type="region of interest" description="Disordered" evidence="1">
    <location>
        <begin position="1"/>
        <end position="344"/>
    </location>
</feature>
<keyword evidence="3" id="KW-0969">Cilium</keyword>
<dbReference type="STRING" id="1653334.GA0071312_0380"/>
<keyword evidence="6" id="KW-1185">Reference proteome</keyword>
<dbReference type="CDD" id="cd17470">
    <property type="entry name" value="T3SS_Flik_C"/>
    <property type="match status" value="1"/>
</dbReference>
<dbReference type="Pfam" id="PF02120">
    <property type="entry name" value="Flg_hook"/>
    <property type="match status" value="1"/>
</dbReference>
<accession>A0A0P7XPQ4</accession>
<dbReference type="AlphaFoldDB" id="A0A0P7XPQ4"/>
<evidence type="ECO:0000256" key="1">
    <source>
        <dbReference type="SAM" id="MobiDB-lite"/>
    </source>
</evidence>
<keyword evidence="3" id="KW-0282">Flagellum</keyword>
<feature type="compositionally biased region" description="Low complexity" evidence="1">
    <location>
        <begin position="165"/>
        <end position="178"/>
    </location>
</feature>
<feature type="region of interest" description="Disordered" evidence="1">
    <location>
        <begin position="521"/>
        <end position="565"/>
    </location>
</feature>